<organism evidence="1 2">
    <name type="scientific">Caballeronia sordidicola</name>
    <name type="common">Burkholderia sordidicola</name>
    <dbReference type="NCBI Taxonomy" id="196367"/>
    <lineage>
        <taxon>Bacteria</taxon>
        <taxon>Pseudomonadati</taxon>
        <taxon>Pseudomonadota</taxon>
        <taxon>Betaproteobacteria</taxon>
        <taxon>Burkholderiales</taxon>
        <taxon>Burkholderiaceae</taxon>
        <taxon>Caballeronia</taxon>
    </lineage>
</organism>
<comment type="caution">
    <text evidence="1">The sequence shown here is derived from an EMBL/GenBank/DDBJ whole genome shotgun (WGS) entry which is preliminary data.</text>
</comment>
<sequence length="132" mass="14616">MTFATEHESLELSAGRPRYGLRVTRYLRENGPARSVVICKAIGINPASGVAPYIKAWIASGRIVKFRDGRYAIAGAVDDSVEPPRTVVIDPQFPTLWQILTDLHQKHIGLRDAYRLAKTHVRAAAHSRADAK</sequence>
<evidence type="ECO:0000313" key="1">
    <source>
        <dbReference type="EMBL" id="OTP79449.1"/>
    </source>
</evidence>
<reference evidence="1 2" key="1">
    <citation type="submission" date="2017-03" db="EMBL/GenBank/DDBJ databases">
        <title>Genome analysis of strain PAMC 26577.</title>
        <authorList>
            <person name="Oh H.-M."/>
            <person name="Yang J.-A."/>
        </authorList>
    </citation>
    <scope>NUCLEOTIDE SEQUENCE [LARGE SCALE GENOMIC DNA]</scope>
    <source>
        <strain evidence="1 2">PAMC 26577</strain>
    </source>
</reference>
<dbReference type="RefSeq" id="WP_075357899.1">
    <property type="nucleotide sequence ID" value="NZ_MSRG01000020.1"/>
</dbReference>
<accession>A0A242N6Y3</accession>
<dbReference type="AlphaFoldDB" id="A0A242N6Y3"/>
<dbReference type="Proteomes" id="UP000195221">
    <property type="component" value="Unassembled WGS sequence"/>
</dbReference>
<dbReference type="EMBL" id="NBTZ01000009">
    <property type="protein sequence ID" value="OTP79449.1"/>
    <property type="molecule type" value="Genomic_DNA"/>
</dbReference>
<protein>
    <submittedName>
        <fullName evidence="1">Uncharacterized protein</fullName>
    </submittedName>
</protein>
<evidence type="ECO:0000313" key="2">
    <source>
        <dbReference type="Proteomes" id="UP000195221"/>
    </source>
</evidence>
<proteinExistence type="predicted"/>
<name>A0A242N6Y3_CABSO</name>
<gene>
    <name evidence="1" type="ORF">PAMC26577_00880</name>
</gene>